<protein>
    <submittedName>
        <fullName evidence="2">Uncharacterized protein</fullName>
    </submittedName>
</protein>
<proteinExistence type="predicted"/>
<gene>
    <name evidence="2" type="ORF">D934_00980</name>
</gene>
<dbReference type="KEGG" id="xfs:D934_00980"/>
<keyword evidence="1" id="KW-0472">Membrane</keyword>
<keyword evidence="1" id="KW-0812">Transmembrane</keyword>
<feature type="transmembrane region" description="Helical" evidence="1">
    <location>
        <begin position="146"/>
        <end position="168"/>
    </location>
</feature>
<feature type="transmembrane region" description="Helical" evidence="1">
    <location>
        <begin position="69"/>
        <end position="89"/>
    </location>
</feature>
<organism evidence="2 3">
    <name type="scientific">Xylella fastidiosa subsp. sandyi Ann-1</name>
    <dbReference type="NCBI Taxonomy" id="155920"/>
    <lineage>
        <taxon>Bacteria</taxon>
        <taxon>Pseudomonadati</taxon>
        <taxon>Pseudomonadota</taxon>
        <taxon>Gammaproteobacteria</taxon>
        <taxon>Lysobacterales</taxon>
        <taxon>Lysobacteraceae</taxon>
        <taxon>Xylella</taxon>
    </lineage>
</organism>
<dbReference type="AlphaFoldDB" id="A0A060GXM2"/>
<dbReference type="EMBL" id="CP006696">
    <property type="protein sequence ID" value="AIC09214.1"/>
    <property type="molecule type" value="Genomic_DNA"/>
</dbReference>
<dbReference type="PATRIC" id="fig|155920.8.peg.229"/>
<accession>A0A060GXM2</accession>
<sequence>MSTPSSARTFVKVIAFISLCLGALSVLTSLLSIVRLELFPDQERGTLRGLLGVPIPPRFSWVLRDTLELSLANGALSLLFICVGCGLLYQREWARRGIMALLLFVTLVNFSVLPLMGVLFDTVMTLLTPEMIVALETTTLLHQARWTFLGVGVVVAIAVAVLNGWMIWRFQAPEIRAQFH</sequence>
<name>A0A060GXM2_XYLFS</name>
<dbReference type="HOGENOM" id="CLU_1433967_0_0_6"/>
<evidence type="ECO:0000256" key="1">
    <source>
        <dbReference type="SAM" id="Phobius"/>
    </source>
</evidence>
<evidence type="ECO:0000313" key="3">
    <source>
        <dbReference type="Proteomes" id="UP000027215"/>
    </source>
</evidence>
<evidence type="ECO:0000313" key="2">
    <source>
        <dbReference type="EMBL" id="AIC09214.1"/>
    </source>
</evidence>
<feature type="transmembrane region" description="Helical" evidence="1">
    <location>
        <begin position="101"/>
        <end position="126"/>
    </location>
</feature>
<dbReference type="RefSeq" id="WP_020851940.1">
    <property type="nucleotide sequence ID" value="NZ_CP006696.1"/>
</dbReference>
<reference evidence="2 3" key="1">
    <citation type="submission" date="2013-08" db="EMBL/GenBank/DDBJ databases">
        <authorList>
            <person name="Stouthamer R."/>
            <person name="Nunney L."/>
        </authorList>
    </citation>
    <scope>NUCLEOTIDE SEQUENCE [LARGE SCALE GENOMIC DNA]</scope>
    <source>
        <strain evidence="3">ann-1</strain>
    </source>
</reference>
<keyword evidence="1" id="KW-1133">Transmembrane helix</keyword>
<dbReference type="Proteomes" id="UP000027215">
    <property type="component" value="Chromosome"/>
</dbReference>
<feature type="transmembrane region" description="Helical" evidence="1">
    <location>
        <begin position="12"/>
        <end position="34"/>
    </location>
</feature>